<sequence>MEVSFSKEVSQLRQGAGTTFHGEGILAITKALLQSGVSYVGGYQGAPVSHLLDVMVQAEDYLAELGVHVEACSNEASAAAMLGASIHYPLRGAVTWKSVVGTNVAADALSNLCSPGVTGGALIVVGEDYGEGASVIQERTYAFALKSSMILIDPRPDLEVMVRMVEEGFALSEAANTPAFLQLRIRACHLRGRFECKDNIAPAVSRRHLMADPAAFDYGRLAHPPATFRHEKLKSEARLPAARRYIVEQGLNELFDGRRDDLGIIVQGGVYNALIRALQQFGLADAFGAGELPILNLNVAYPLAPQQIEDFCRSKRAVLVVEEGQPEFIEQEIALILHRAGIATRLHGKDVLPMAGEYSVEAIAGGLATFIGEHAPELPLAGGRDWLAAIAARREMVSAALGAPLPARPPGFCVGCPERPVFSAIKLAQQTVGKVHYAADIGCHSFATFEPFSFGHTILGYGMSLASRAGVSPMMQRRTLAVMGDGGFWHNGLLTGVESALFNCDDAVLLIMKNGYTSATGTQEIISTPDDEIKAQTADKHQSLVDRNVTIEHTLRGVGVKWLRVVPSYEVARMKATLEEAFSTDFDGLKVIVAEGECQLERQRRVKPWVAGRLKRGERVQRVKYGVDEDVCSGDHACIRLSGCPTLTLKDSSDPLRVDPVATVIDGCVGCGLCGENAHAATLCPSFYRAEVVSNPGVFERLLARLRQGVIGLLQPA</sequence>
<dbReference type="Proteomes" id="UP000248259">
    <property type="component" value="Unassembled WGS sequence"/>
</dbReference>
<evidence type="ECO:0000256" key="1">
    <source>
        <dbReference type="ARBA" id="ARBA00022723"/>
    </source>
</evidence>
<keyword evidence="5" id="KW-1185">Reference proteome</keyword>
<dbReference type="GO" id="GO:0016491">
    <property type="term" value="F:oxidoreductase activity"/>
    <property type="evidence" value="ECO:0007669"/>
    <property type="project" value="UniProtKB-KW"/>
</dbReference>
<dbReference type="InterPro" id="IPR045025">
    <property type="entry name" value="HACL1-like"/>
</dbReference>
<gene>
    <name evidence="4" type="ORF">DNK49_04180</name>
</gene>
<dbReference type="OrthoDB" id="9804603at2"/>
<dbReference type="EMBL" id="QKOE01000002">
    <property type="protein sequence ID" value="PZA17735.1"/>
    <property type="molecule type" value="Genomic_DNA"/>
</dbReference>
<dbReference type="Gene3D" id="3.40.50.970">
    <property type="match status" value="2"/>
</dbReference>
<evidence type="ECO:0000256" key="2">
    <source>
        <dbReference type="ARBA" id="ARBA00023002"/>
    </source>
</evidence>
<protein>
    <submittedName>
        <fullName evidence="4">Indolepyruvate ferredoxin oxidoreductase</fullName>
    </submittedName>
</protein>
<keyword evidence="4" id="KW-0670">Pyruvate</keyword>
<dbReference type="RefSeq" id="WP_110523081.1">
    <property type="nucleotide sequence ID" value="NZ_QKOE01000002.1"/>
</dbReference>
<name>A0A323UZ29_9RHOO</name>
<dbReference type="PANTHER" id="PTHR43710">
    <property type="entry name" value="2-HYDROXYACYL-COA LYASE"/>
    <property type="match status" value="1"/>
</dbReference>
<evidence type="ECO:0000313" key="4">
    <source>
        <dbReference type="EMBL" id="PZA17735.1"/>
    </source>
</evidence>
<dbReference type="GO" id="GO:0044281">
    <property type="term" value="P:small molecule metabolic process"/>
    <property type="evidence" value="ECO:0007669"/>
    <property type="project" value="UniProtKB-ARBA"/>
</dbReference>
<evidence type="ECO:0000259" key="3">
    <source>
        <dbReference type="Pfam" id="PF02775"/>
    </source>
</evidence>
<evidence type="ECO:0000313" key="5">
    <source>
        <dbReference type="Proteomes" id="UP000248259"/>
    </source>
</evidence>
<dbReference type="GO" id="GO:0030976">
    <property type="term" value="F:thiamine pyrophosphate binding"/>
    <property type="evidence" value="ECO:0007669"/>
    <property type="project" value="InterPro"/>
</dbReference>
<dbReference type="Pfam" id="PF02775">
    <property type="entry name" value="TPP_enzyme_C"/>
    <property type="match status" value="1"/>
</dbReference>
<dbReference type="InterPro" id="IPR029061">
    <property type="entry name" value="THDP-binding"/>
</dbReference>
<dbReference type="SUPFAM" id="SSF52518">
    <property type="entry name" value="Thiamin diphosphate-binding fold (THDP-binding)"/>
    <property type="match status" value="2"/>
</dbReference>
<dbReference type="InterPro" id="IPR002880">
    <property type="entry name" value="Pyrv_Fd/Flavodoxin_OxRdtase_N"/>
</dbReference>
<dbReference type="CDD" id="cd07034">
    <property type="entry name" value="TPP_PYR_PFOR_IOR-alpha_like"/>
    <property type="match status" value="1"/>
</dbReference>
<dbReference type="PANTHER" id="PTHR43710:SF5">
    <property type="entry name" value="INDOLEPYRUVATE FERREDOXIN OXIDOREDUCTASE ALPHA SUBUNIT"/>
    <property type="match status" value="1"/>
</dbReference>
<dbReference type="InterPro" id="IPR011766">
    <property type="entry name" value="TPP_enzyme_TPP-bd"/>
</dbReference>
<keyword evidence="2" id="KW-0560">Oxidoreductase</keyword>
<reference evidence="4 5" key="1">
    <citation type="submission" date="2018-06" db="EMBL/GenBank/DDBJ databases">
        <title>Azoarcus communis strain SWub3 genome.</title>
        <authorList>
            <person name="Zorraquino Salvo V."/>
            <person name="Toubiana D."/>
            <person name="Blumwald E."/>
        </authorList>
    </citation>
    <scope>NUCLEOTIDE SEQUENCE [LARGE SCALE GENOMIC DNA]</scope>
    <source>
        <strain evidence="4 5">SWub3</strain>
    </source>
</reference>
<dbReference type="AlphaFoldDB" id="A0A323UZ29"/>
<accession>A0A323UZ29</accession>
<dbReference type="SUPFAM" id="SSF54862">
    <property type="entry name" value="4Fe-4S ferredoxins"/>
    <property type="match status" value="1"/>
</dbReference>
<comment type="caution">
    <text evidence="4">The sequence shown here is derived from an EMBL/GenBank/DDBJ whole genome shotgun (WGS) entry which is preliminary data.</text>
</comment>
<keyword evidence="1" id="KW-0479">Metal-binding</keyword>
<organism evidence="4 5">
    <name type="scientific">Parazoarcus communis SWub3 = DSM 12120</name>
    <dbReference type="NCBI Taxonomy" id="1121029"/>
    <lineage>
        <taxon>Bacteria</taxon>
        <taxon>Pseudomonadati</taxon>
        <taxon>Pseudomonadota</taxon>
        <taxon>Betaproteobacteria</taxon>
        <taxon>Rhodocyclales</taxon>
        <taxon>Zoogloeaceae</taxon>
        <taxon>Parazoarcus</taxon>
    </lineage>
</organism>
<dbReference type="GO" id="GO:0046872">
    <property type="term" value="F:metal ion binding"/>
    <property type="evidence" value="ECO:0007669"/>
    <property type="project" value="UniProtKB-KW"/>
</dbReference>
<feature type="domain" description="Thiamine pyrophosphate enzyme TPP-binding" evidence="3">
    <location>
        <begin position="440"/>
        <end position="592"/>
    </location>
</feature>
<proteinExistence type="predicted"/>